<dbReference type="RefSeq" id="WP_263074266.1">
    <property type="nucleotide sequence ID" value="NZ_JAOUSF010000005.1"/>
</dbReference>
<protein>
    <recommendedName>
        <fullName evidence="3">SEC-C domain-containing protein</fullName>
    </recommendedName>
</protein>
<comment type="caution">
    <text evidence="1">The sequence shown here is derived from an EMBL/GenBank/DDBJ whole genome shotgun (WGS) entry which is preliminary data.</text>
</comment>
<evidence type="ECO:0000313" key="1">
    <source>
        <dbReference type="EMBL" id="MCU9614948.1"/>
    </source>
</evidence>
<accession>A0AAE3IUQ5</accession>
<gene>
    <name evidence="1" type="ORF">OEV98_15490</name>
</gene>
<evidence type="ECO:0008006" key="3">
    <source>
        <dbReference type="Google" id="ProtNLM"/>
    </source>
</evidence>
<name>A0AAE3IUQ5_9BACI</name>
<dbReference type="AlphaFoldDB" id="A0AAE3IUQ5"/>
<evidence type="ECO:0000313" key="2">
    <source>
        <dbReference type="Proteomes" id="UP001209318"/>
    </source>
</evidence>
<sequence>MKKLVFCECGSGKPKDFCCASNTNVIELPFHNPTEYQSFYQKVQISSQFHFRYRGIAEFYGDTLIKYKLEKPGSKSRNTFLTVFGQYLTDYLEDAPPSSWQDIDIAFWEEFLFVYVPYQIKLSPEENEVEDILLELTRFTRWLDRKIGCKWSPLITKLLYEVKPQLKDCEHLLNVLFVKTNPQLVHSQKQNFPAYGKAVPAFEHFQERQFNIFEVTAINDSFTVLSQFVHHTAYHVTGLPTEAIHLGMLLFGTIGKNKDETTWTWLLPQGVYPNGAKKFLLHVMFNMF</sequence>
<reference evidence="1" key="1">
    <citation type="submission" date="2022-10" db="EMBL/GenBank/DDBJ databases">
        <title>Description of Fervidibacillus gen. nov. in the family Fervidibacillaceae fam. nov. with two species, Fervidibacillus albus sp. nov., and Fervidibacillus halotolerans sp. nov., isolated from tidal flat sediments.</title>
        <authorList>
            <person name="Kwon K.K."/>
            <person name="Yang S.-H."/>
        </authorList>
    </citation>
    <scope>NUCLEOTIDE SEQUENCE</scope>
    <source>
        <strain evidence="1">JCM 19140</strain>
    </source>
</reference>
<dbReference type="Proteomes" id="UP001209318">
    <property type="component" value="Unassembled WGS sequence"/>
</dbReference>
<keyword evidence="2" id="KW-1185">Reference proteome</keyword>
<proteinExistence type="predicted"/>
<dbReference type="EMBL" id="JAOUSF010000005">
    <property type="protein sequence ID" value="MCU9614948.1"/>
    <property type="molecule type" value="Genomic_DNA"/>
</dbReference>
<organism evidence="1 2">
    <name type="scientific">Perspicuibacillus lycopersici</name>
    <dbReference type="NCBI Taxonomy" id="1325689"/>
    <lineage>
        <taxon>Bacteria</taxon>
        <taxon>Bacillati</taxon>
        <taxon>Bacillota</taxon>
        <taxon>Bacilli</taxon>
        <taxon>Bacillales</taxon>
        <taxon>Bacillaceae</taxon>
        <taxon>Perspicuibacillus</taxon>
    </lineage>
</organism>